<dbReference type="AlphaFoldDB" id="A0A9X4MY72"/>
<evidence type="ECO:0000313" key="1">
    <source>
        <dbReference type="EMBL" id="MDG4945712.1"/>
    </source>
</evidence>
<reference evidence="1" key="1">
    <citation type="submission" date="2022-07" db="EMBL/GenBank/DDBJ databases">
        <title>Description and genome-wide analysis of Profundicola chukchiensis gen. nov., sp. nov., marine bacteria isolated from bottom sediments of the Chukchi Sea.</title>
        <authorList>
            <person name="Romanenko L."/>
            <person name="Otstavnykh N."/>
            <person name="Kurilenko V."/>
            <person name="Eremeev V."/>
            <person name="Velansky P."/>
            <person name="Mikhailov V."/>
            <person name="Isaeva M."/>
        </authorList>
    </citation>
    <scope>NUCLEOTIDE SEQUENCE</scope>
    <source>
        <strain evidence="1">KMM 9713</strain>
    </source>
</reference>
<organism evidence="1 2">
    <name type="scientific">Profundicola chukchiensis</name>
    <dbReference type="NCBI Taxonomy" id="2961959"/>
    <lineage>
        <taxon>Bacteria</taxon>
        <taxon>Pseudomonadati</taxon>
        <taxon>Bacteroidota</taxon>
        <taxon>Flavobacteriia</taxon>
        <taxon>Flavobacteriales</taxon>
        <taxon>Weeksellaceae</taxon>
        <taxon>Profundicola</taxon>
    </lineage>
</organism>
<dbReference type="Proteomes" id="UP001152599">
    <property type="component" value="Unassembled WGS sequence"/>
</dbReference>
<dbReference type="RefSeq" id="WP_304420278.1">
    <property type="nucleotide sequence ID" value="NZ_JANCMU010000002.1"/>
</dbReference>
<name>A0A9X4MY72_9FLAO</name>
<keyword evidence="2" id="KW-1185">Reference proteome</keyword>
<sequence>MAFLEDHKAKFDNLRTSLSLQRRDELKRKANGGNSIIFTYPPEEEKLYISKFEEINDKDEFYFINIAQLLVDYIDMDGWVDFKYYYNSFKNTPHIVFNSDDESTDLMDLILNEISKAESLNKIPVLLRTGALYGTGIENVNIMENKIVMNLKQPLVILYPSKLVNDSLLFLNFKPASKYRCTVID</sequence>
<gene>
    <name evidence="1" type="ORF">NMK71_04740</name>
</gene>
<evidence type="ECO:0000313" key="2">
    <source>
        <dbReference type="Proteomes" id="UP001152599"/>
    </source>
</evidence>
<proteinExistence type="predicted"/>
<comment type="caution">
    <text evidence="1">The sequence shown here is derived from an EMBL/GenBank/DDBJ whole genome shotgun (WGS) entry which is preliminary data.</text>
</comment>
<dbReference type="EMBL" id="JANCMU010000002">
    <property type="protein sequence ID" value="MDG4945712.1"/>
    <property type="molecule type" value="Genomic_DNA"/>
</dbReference>
<protein>
    <submittedName>
        <fullName evidence="1">Uncharacterized protein</fullName>
    </submittedName>
</protein>
<accession>A0A9X4MY72</accession>